<dbReference type="CDD" id="cd01951">
    <property type="entry name" value="lectin_L-type"/>
    <property type="match status" value="1"/>
</dbReference>
<dbReference type="STRING" id="1121457.SAMN02745161_2719"/>
<name>A0A1N6IG61_9BACT</name>
<dbReference type="InterPro" id="IPR019960">
    <property type="entry name" value="T1SS_VCA0849"/>
</dbReference>
<keyword evidence="2" id="KW-1185">Reference proteome</keyword>
<protein>
    <submittedName>
        <fullName evidence="1">Type I secretion C-terminal target domain (VC_A0849 subclass)</fullName>
    </submittedName>
</protein>
<gene>
    <name evidence="1" type="ORF">SAMN02745161_2719</name>
</gene>
<dbReference type="NCBIfam" id="TIGR03661">
    <property type="entry name" value="T1SS_VCA0849"/>
    <property type="match status" value="1"/>
</dbReference>
<dbReference type="Gene3D" id="2.60.120.260">
    <property type="entry name" value="Galactose-binding domain-like"/>
    <property type="match status" value="1"/>
</dbReference>
<dbReference type="EMBL" id="FSRG01000006">
    <property type="protein sequence ID" value="SIO30983.1"/>
    <property type="molecule type" value="Genomic_DNA"/>
</dbReference>
<dbReference type="OrthoDB" id="1204817at2"/>
<reference evidence="2" key="1">
    <citation type="submission" date="2016-11" db="EMBL/GenBank/DDBJ databases">
        <authorList>
            <person name="Varghese N."/>
            <person name="Submissions S."/>
        </authorList>
    </citation>
    <scope>NUCLEOTIDE SEQUENCE [LARGE SCALE GENOMIC DNA]</scope>
    <source>
        <strain evidence="2">DSM 17456</strain>
    </source>
</reference>
<dbReference type="SUPFAM" id="SSF49899">
    <property type="entry name" value="Concanavalin A-like lectins/glucanases"/>
    <property type="match status" value="1"/>
</dbReference>
<proteinExistence type="predicted"/>
<dbReference type="InterPro" id="IPR056573">
    <property type="entry name" value="Lectin_L-type_dom"/>
</dbReference>
<organism evidence="1 2">
    <name type="scientific">Halodesulfovibrio marinisediminis DSM 17456</name>
    <dbReference type="NCBI Taxonomy" id="1121457"/>
    <lineage>
        <taxon>Bacteria</taxon>
        <taxon>Pseudomonadati</taxon>
        <taxon>Thermodesulfobacteriota</taxon>
        <taxon>Desulfovibrionia</taxon>
        <taxon>Desulfovibrionales</taxon>
        <taxon>Desulfovibrionaceae</taxon>
        <taxon>Halodesulfovibrio</taxon>
    </lineage>
</organism>
<evidence type="ECO:0000313" key="1">
    <source>
        <dbReference type="EMBL" id="SIO30983.1"/>
    </source>
</evidence>
<dbReference type="Gene3D" id="2.60.120.200">
    <property type="match status" value="1"/>
</dbReference>
<dbReference type="Gene3D" id="2.60.40.2700">
    <property type="match status" value="1"/>
</dbReference>
<dbReference type="AlphaFoldDB" id="A0A1N6IG61"/>
<sequence length="660" mass="70850">MTFMLRSKPVDVDQTNHGGIIGADVDKALVVEFDTYHNGGHNDLRNDHMAIHTDGNVVHSQNDPSVVAVGELEDGAWHDVVFTWDASEQLFKATLDSGQVLQWKGDLSAQLGDSTTAHFGFTGATGGENNLQQVEILSVDATPVYELTVEAVSSDVTPTQETIPVLVTDVNEAPEGSVEINGVMEVGATLSAKLEYTDVDSASDDIDISYKWLDEHGNELGTGEDYVLQNSDVGKQIHVEAVLDDGGTGATFKDVADVGNNHHDTVHNSPLLSGFVQYNTEEVLNGGFEEGSAHWSNRIHQGKIEIQSAEGNSPTWGTAHSGNFVELDSVDGKSGRIGNTLTQEVTFEEGATTATLAFYYKERVSGSGIFDGKQKFSVFLNGHKVNDKYIHCGDEWSQFVATIDFAEYDIDGGSAILEFREYDRGSCGILLDDISVASHPAGAEGSATSTVYYDDSFGSHVVATAAPLNDADDLAFSLVDKNGNELSADDTSYSIDAATGQIQLAEGAHATDETLHIKVTDTATQHSVTHDLHVTTEPINEVHSPVSDGSMDILNGTTDAADRFIIAENSDEITIKGFDASDGDTLNISSVLDVSGGHVDLTASNFDDYVTVTQDHVSQDHVNYTVTVHPDSAHSQVITFESPEGIEDQMALIQMIIQNN</sequence>
<dbReference type="InterPro" id="IPR013320">
    <property type="entry name" value="ConA-like_dom_sf"/>
</dbReference>
<dbReference type="Proteomes" id="UP000184694">
    <property type="component" value="Unassembled WGS sequence"/>
</dbReference>
<evidence type="ECO:0000313" key="2">
    <source>
        <dbReference type="Proteomes" id="UP000184694"/>
    </source>
</evidence>
<accession>A0A1N6IG61</accession>